<name>A0ACB9HAA9_CICIN</name>
<proteinExistence type="predicted"/>
<comment type="caution">
    <text evidence="1">The sequence shown here is derived from an EMBL/GenBank/DDBJ whole genome shotgun (WGS) entry which is preliminary data.</text>
</comment>
<evidence type="ECO:0000313" key="1">
    <source>
        <dbReference type="EMBL" id="KAI3792652.1"/>
    </source>
</evidence>
<keyword evidence="2" id="KW-1185">Reference proteome</keyword>
<gene>
    <name evidence="1" type="ORF">L2E82_06539</name>
</gene>
<evidence type="ECO:0000313" key="2">
    <source>
        <dbReference type="Proteomes" id="UP001055811"/>
    </source>
</evidence>
<sequence>MRFCSSFFFFYVNKTLTSQLLTIGKDCIKFLFIIYLFAIHFTAKLIISSSRKRKRVLADEKHDRKGYRD</sequence>
<protein>
    <submittedName>
        <fullName evidence="1">Uncharacterized protein</fullName>
    </submittedName>
</protein>
<dbReference type="EMBL" id="CM042009">
    <property type="protein sequence ID" value="KAI3792652.1"/>
    <property type="molecule type" value="Genomic_DNA"/>
</dbReference>
<organism evidence="1 2">
    <name type="scientific">Cichorium intybus</name>
    <name type="common">Chicory</name>
    <dbReference type="NCBI Taxonomy" id="13427"/>
    <lineage>
        <taxon>Eukaryota</taxon>
        <taxon>Viridiplantae</taxon>
        <taxon>Streptophyta</taxon>
        <taxon>Embryophyta</taxon>
        <taxon>Tracheophyta</taxon>
        <taxon>Spermatophyta</taxon>
        <taxon>Magnoliopsida</taxon>
        <taxon>eudicotyledons</taxon>
        <taxon>Gunneridae</taxon>
        <taxon>Pentapetalae</taxon>
        <taxon>asterids</taxon>
        <taxon>campanulids</taxon>
        <taxon>Asterales</taxon>
        <taxon>Asteraceae</taxon>
        <taxon>Cichorioideae</taxon>
        <taxon>Cichorieae</taxon>
        <taxon>Cichoriinae</taxon>
        <taxon>Cichorium</taxon>
    </lineage>
</organism>
<reference evidence="1 2" key="2">
    <citation type="journal article" date="2022" name="Mol. Ecol. Resour.">
        <title>The genomes of chicory, endive, great burdock and yacon provide insights into Asteraceae paleo-polyploidization history and plant inulin production.</title>
        <authorList>
            <person name="Fan W."/>
            <person name="Wang S."/>
            <person name="Wang H."/>
            <person name="Wang A."/>
            <person name="Jiang F."/>
            <person name="Liu H."/>
            <person name="Zhao H."/>
            <person name="Xu D."/>
            <person name="Zhang Y."/>
        </authorList>
    </citation>
    <scope>NUCLEOTIDE SEQUENCE [LARGE SCALE GENOMIC DNA]</scope>
    <source>
        <strain evidence="2">cv. Punajuju</strain>
        <tissue evidence="1">Leaves</tissue>
    </source>
</reference>
<reference evidence="2" key="1">
    <citation type="journal article" date="2022" name="Mol. Ecol. Resour.">
        <title>The genomes of chicory, endive, great burdock and yacon provide insights into Asteraceae palaeo-polyploidization history and plant inulin production.</title>
        <authorList>
            <person name="Fan W."/>
            <person name="Wang S."/>
            <person name="Wang H."/>
            <person name="Wang A."/>
            <person name="Jiang F."/>
            <person name="Liu H."/>
            <person name="Zhao H."/>
            <person name="Xu D."/>
            <person name="Zhang Y."/>
        </authorList>
    </citation>
    <scope>NUCLEOTIDE SEQUENCE [LARGE SCALE GENOMIC DNA]</scope>
    <source>
        <strain evidence="2">cv. Punajuju</strain>
    </source>
</reference>
<dbReference type="Proteomes" id="UP001055811">
    <property type="component" value="Linkage Group LG01"/>
</dbReference>
<accession>A0ACB9HAA9</accession>